<keyword evidence="3" id="KW-1185">Reference proteome</keyword>
<dbReference type="GO" id="GO:0005506">
    <property type="term" value="F:iron ion binding"/>
    <property type="evidence" value="ECO:0007669"/>
    <property type="project" value="InterPro"/>
</dbReference>
<evidence type="ECO:0000313" key="2">
    <source>
        <dbReference type="EMBL" id="KAK9155082.1"/>
    </source>
</evidence>
<dbReference type="InterPro" id="IPR002401">
    <property type="entry name" value="Cyt_P450_E_grp-I"/>
</dbReference>
<dbReference type="SUPFAM" id="SSF48264">
    <property type="entry name" value="Cytochrome P450"/>
    <property type="match status" value="1"/>
</dbReference>
<dbReference type="GO" id="GO:0020037">
    <property type="term" value="F:heme binding"/>
    <property type="evidence" value="ECO:0007669"/>
    <property type="project" value="InterPro"/>
</dbReference>
<comment type="cofactor">
    <cofactor evidence="1">
        <name>heme</name>
        <dbReference type="ChEBI" id="CHEBI:30413"/>
    </cofactor>
</comment>
<dbReference type="PANTHER" id="PTHR24281">
    <property type="entry name" value="STEROID 21-HYDROXYLASE-RELATED"/>
    <property type="match status" value="1"/>
</dbReference>
<dbReference type="Gene3D" id="1.10.630.10">
    <property type="entry name" value="Cytochrome P450"/>
    <property type="match status" value="1"/>
</dbReference>
<feature type="binding site" description="axial binding residue" evidence="1">
    <location>
        <position position="127"/>
    </location>
    <ligand>
        <name>heme</name>
        <dbReference type="ChEBI" id="CHEBI:30413"/>
    </ligand>
    <ligandPart>
        <name>Fe</name>
        <dbReference type="ChEBI" id="CHEBI:18248"/>
    </ligandPart>
</feature>
<evidence type="ECO:0000256" key="1">
    <source>
        <dbReference type="PIRSR" id="PIRSR602401-1"/>
    </source>
</evidence>
<keyword evidence="1" id="KW-0479">Metal-binding</keyword>
<organism evidence="2 3">
    <name type="scientific">Stephania japonica</name>
    <dbReference type="NCBI Taxonomy" id="461633"/>
    <lineage>
        <taxon>Eukaryota</taxon>
        <taxon>Viridiplantae</taxon>
        <taxon>Streptophyta</taxon>
        <taxon>Embryophyta</taxon>
        <taxon>Tracheophyta</taxon>
        <taxon>Spermatophyta</taxon>
        <taxon>Magnoliopsida</taxon>
        <taxon>Ranunculales</taxon>
        <taxon>Menispermaceae</taxon>
        <taxon>Menispermoideae</taxon>
        <taxon>Cissampelideae</taxon>
        <taxon>Stephania</taxon>
    </lineage>
</organism>
<evidence type="ECO:0008006" key="4">
    <source>
        <dbReference type="Google" id="ProtNLM"/>
    </source>
</evidence>
<gene>
    <name evidence="2" type="ORF">Sjap_002562</name>
</gene>
<name>A0AAP0KM36_9MAGN</name>
<dbReference type="AlphaFoldDB" id="A0AAP0KM36"/>
<dbReference type="GO" id="GO:0004497">
    <property type="term" value="F:monooxygenase activity"/>
    <property type="evidence" value="ECO:0007669"/>
    <property type="project" value="InterPro"/>
</dbReference>
<dbReference type="InterPro" id="IPR001128">
    <property type="entry name" value="Cyt_P450"/>
</dbReference>
<dbReference type="Proteomes" id="UP001417504">
    <property type="component" value="Unassembled WGS sequence"/>
</dbReference>
<dbReference type="InterPro" id="IPR036396">
    <property type="entry name" value="Cyt_P450_sf"/>
</dbReference>
<dbReference type="PRINTS" id="PR00463">
    <property type="entry name" value="EP450I"/>
</dbReference>
<reference evidence="2 3" key="1">
    <citation type="submission" date="2024-01" db="EMBL/GenBank/DDBJ databases">
        <title>Genome assemblies of Stephania.</title>
        <authorList>
            <person name="Yang L."/>
        </authorList>
    </citation>
    <scope>NUCLEOTIDE SEQUENCE [LARGE SCALE GENOMIC DNA]</scope>
    <source>
        <strain evidence="2">QJT</strain>
        <tissue evidence="2">Leaf</tissue>
    </source>
</reference>
<dbReference type="GO" id="GO:0016705">
    <property type="term" value="F:oxidoreductase activity, acting on paired donors, with incorporation or reduction of molecular oxygen"/>
    <property type="evidence" value="ECO:0007669"/>
    <property type="project" value="InterPro"/>
</dbReference>
<proteinExistence type="predicted"/>
<protein>
    <recommendedName>
        <fullName evidence="4">Cytochrome P450</fullName>
    </recommendedName>
</protein>
<dbReference type="GO" id="GO:0044550">
    <property type="term" value="P:secondary metabolite biosynthetic process"/>
    <property type="evidence" value="ECO:0007669"/>
    <property type="project" value="UniProtKB-ARBA"/>
</dbReference>
<dbReference type="EMBL" id="JBBNAE010000001">
    <property type="protein sequence ID" value="KAK9155082.1"/>
    <property type="molecule type" value="Genomic_DNA"/>
</dbReference>
<dbReference type="PRINTS" id="PR00385">
    <property type="entry name" value="P450"/>
</dbReference>
<keyword evidence="1" id="KW-0408">Iron</keyword>
<accession>A0AAP0KM36</accession>
<evidence type="ECO:0000313" key="3">
    <source>
        <dbReference type="Proteomes" id="UP001417504"/>
    </source>
</evidence>
<dbReference type="Pfam" id="PF00067">
    <property type="entry name" value="p450"/>
    <property type="match status" value="1"/>
</dbReference>
<sequence>MAKLLKSPDTMKKVQAEVRKIIGKKMKVKEEDIQQMEYLKCVIKEALRLHPPVPLLIPRESVTSTQIKEYTIPAKTRVYINVWAIQRDPMLWDKADEFIPKRFIGSTIDFTGQDFELVPIGLGRRSCPGVLFGIAVVELALANLLEGFRLSREKESRGRVEVLALVESMGQSSPKSTVPSRDQIDPGLSKPWAQCMPLFTLVREQMLPHHLRAFCLRVPPALSGNGGPPTGWPGAVVVREGW</sequence>
<comment type="caution">
    <text evidence="2">The sequence shown here is derived from an EMBL/GenBank/DDBJ whole genome shotgun (WGS) entry which is preliminary data.</text>
</comment>
<keyword evidence="1" id="KW-0349">Heme</keyword>